<dbReference type="AlphaFoldDB" id="A0A4P7NU21"/>
<protein>
    <submittedName>
        <fullName evidence="1">Uncharacterized protein</fullName>
    </submittedName>
</protein>
<dbReference type="Proteomes" id="UP000294847">
    <property type="component" value="Chromosome 7"/>
</dbReference>
<gene>
    <name evidence="1" type="ORF">PoMZ_12866</name>
</gene>
<accession>A0A4P7NU21</accession>
<organism evidence="1 2">
    <name type="scientific">Pyricularia oryzae</name>
    <name type="common">Rice blast fungus</name>
    <name type="synonym">Magnaporthe oryzae</name>
    <dbReference type="NCBI Taxonomy" id="318829"/>
    <lineage>
        <taxon>Eukaryota</taxon>
        <taxon>Fungi</taxon>
        <taxon>Dikarya</taxon>
        <taxon>Ascomycota</taxon>
        <taxon>Pezizomycotina</taxon>
        <taxon>Sordariomycetes</taxon>
        <taxon>Sordariomycetidae</taxon>
        <taxon>Magnaporthales</taxon>
        <taxon>Pyriculariaceae</taxon>
        <taxon>Pyricularia</taxon>
    </lineage>
</organism>
<sequence>MYDRLAQSKTGFDLLPQYWLGSIREEVLASAKMLRTTNVPFD</sequence>
<evidence type="ECO:0000313" key="1">
    <source>
        <dbReference type="EMBL" id="QBZ65899.1"/>
    </source>
</evidence>
<proteinExistence type="predicted"/>
<dbReference type="EMBL" id="CP034210">
    <property type="protein sequence ID" value="QBZ65899.1"/>
    <property type="molecule type" value="Genomic_DNA"/>
</dbReference>
<evidence type="ECO:0000313" key="2">
    <source>
        <dbReference type="Proteomes" id="UP000294847"/>
    </source>
</evidence>
<reference evidence="1 2" key="1">
    <citation type="journal article" date="2019" name="Mol. Biol. Evol.">
        <title>Blast fungal genomes show frequent chromosomal changes, gene gains and losses, and effector gene turnover.</title>
        <authorList>
            <person name="Gomez Luciano L.B."/>
            <person name="Jason Tsai I."/>
            <person name="Chuma I."/>
            <person name="Tosa Y."/>
            <person name="Chen Y.H."/>
            <person name="Li J.Y."/>
            <person name="Li M.Y."/>
            <person name="Jade Lu M.Y."/>
            <person name="Nakayashiki H."/>
            <person name="Li W.H."/>
        </authorList>
    </citation>
    <scope>NUCLEOTIDE SEQUENCE [LARGE SCALE GENOMIC DNA]</scope>
    <source>
        <strain evidence="1">MZ5-1-6</strain>
    </source>
</reference>
<name>A0A4P7NU21_PYROR</name>